<keyword evidence="1" id="KW-0378">Hydrolase</keyword>
<evidence type="ECO:0000313" key="4">
    <source>
        <dbReference type="EMBL" id="MBB5473232.1"/>
    </source>
</evidence>
<dbReference type="InterPro" id="IPR023365">
    <property type="entry name" value="Sortase_dom-sf"/>
</dbReference>
<evidence type="ECO:0000313" key="5">
    <source>
        <dbReference type="Proteomes" id="UP000321723"/>
    </source>
</evidence>
<evidence type="ECO:0000256" key="1">
    <source>
        <dbReference type="ARBA" id="ARBA00022801"/>
    </source>
</evidence>
<dbReference type="InterPro" id="IPR005754">
    <property type="entry name" value="Sortase"/>
</dbReference>
<keyword evidence="5" id="KW-1185">Reference proteome</keyword>
<dbReference type="InterPro" id="IPR042001">
    <property type="entry name" value="Sortase_F"/>
</dbReference>
<dbReference type="RefSeq" id="WP_146840197.1">
    <property type="nucleotide sequence ID" value="NZ_BJVQ01000071.1"/>
</dbReference>
<dbReference type="Gene3D" id="2.40.260.10">
    <property type="entry name" value="Sortase"/>
    <property type="match status" value="1"/>
</dbReference>
<dbReference type="Proteomes" id="UP000564629">
    <property type="component" value="Unassembled WGS sequence"/>
</dbReference>
<dbReference type="OrthoDB" id="525039at2"/>
<dbReference type="SUPFAM" id="SSF63817">
    <property type="entry name" value="Sortase"/>
    <property type="match status" value="1"/>
</dbReference>
<accession>A0A511FGF7</accession>
<sequence length="240" mass="23806">MTGPEVPRPRRSPRGAAGFVAAVVALTAAGLAVAGALGGVRPGTEVTGTPSGAVASVGAPSPSASPVPDVPVPDVPVVAATPPPVAAATATAPVRVALPARGIEVPVDPVGVDGTGRMEVPPLAERGGWYRFGADPGDAAGTTVVAAHVDSVASGGAGPFARLVEVRAGDRVDVTLADGTVRGYTVQEVTRVPKSEARWPDVFTRDGPARLALVTCGGSFDRDARSYSDNVLVLATPAGA</sequence>
<evidence type="ECO:0000256" key="2">
    <source>
        <dbReference type="SAM" id="MobiDB-lite"/>
    </source>
</evidence>
<reference evidence="3 5" key="1">
    <citation type="submission" date="2019-07" db="EMBL/GenBank/DDBJ databases">
        <title>Whole genome shotgun sequence of Cellulomonas hominis NBRC 16055.</title>
        <authorList>
            <person name="Hosoyama A."/>
            <person name="Uohara A."/>
            <person name="Ohji S."/>
            <person name="Ichikawa N."/>
        </authorList>
    </citation>
    <scope>NUCLEOTIDE SEQUENCE [LARGE SCALE GENOMIC DNA]</scope>
    <source>
        <strain evidence="3 5">NBRC 16055</strain>
    </source>
</reference>
<evidence type="ECO:0000313" key="3">
    <source>
        <dbReference type="EMBL" id="GEL48291.1"/>
    </source>
</evidence>
<dbReference type="EMBL" id="BJVQ01000071">
    <property type="protein sequence ID" value="GEL48291.1"/>
    <property type="molecule type" value="Genomic_DNA"/>
</dbReference>
<feature type="compositionally biased region" description="Low complexity" evidence="2">
    <location>
        <begin position="50"/>
        <end position="62"/>
    </location>
</feature>
<name>A0A511FGF7_9CELL</name>
<proteinExistence type="predicted"/>
<evidence type="ECO:0008006" key="7">
    <source>
        <dbReference type="Google" id="ProtNLM"/>
    </source>
</evidence>
<dbReference type="EMBL" id="JACHDN010000001">
    <property type="protein sequence ID" value="MBB5473232.1"/>
    <property type="molecule type" value="Genomic_DNA"/>
</dbReference>
<dbReference type="CDD" id="cd05829">
    <property type="entry name" value="Sortase_F"/>
    <property type="match status" value="1"/>
</dbReference>
<comment type="caution">
    <text evidence="3">The sequence shown here is derived from an EMBL/GenBank/DDBJ whole genome shotgun (WGS) entry which is preliminary data.</text>
</comment>
<reference evidence="4 6" key="2">
    <citation type="submission" date="2020-08" db="EMBL/GenBank/DDBJ databases">
        <title>Sequencing the genomes of 1000 actinobacteria strains.</title>
        <authorList>
            <person name="Klenk H.-P."/>
        </authorList>
    </citation>
    <scope>NUCLEOTIDE SEQUENCE [LARGE SCALE GENOMIC DNA]</scope>
    <source>
        <strain evidence="4 6">DSM 9581</strain>
    </source>
</reference>
<dbReference type="Proteomes" id="UP000321723">
    <property type="component" value="Unassembled WGS sequence"/>
</dbReference>
<feature type="region of interest" description="Disordered" evidence="2">
    <location>
        <begin position="45"/>
        <end position="68"/>
    </location>
</feature>
<dbReference type="Pfam" id="PF04203">
    <property type="entry name" value="Sortase"/>
    <property type="match status" value="1"/>
</dbReference>
<dbReference type="AlphaFoldDB" id="A0A511FGF7"/>
<gene>
    <name evidence="3" type="ORF">CHO01_34070</name>
    <name evidence="4" type="ORF">HNR08_001968</name>
</gene>
<protein>
    <recommendedName>
        <fullName evidence="7">Class F sortase</fullName>
    </recommendedName>
</protein>
<dbReference type="GO" id="GO:0016787">
    <property type="term" value="F:hydrolase activity"/>
    <property type="evidence" value="ECO:0007669"/>
    <property type="project" value="UniProtKB-KW"/>
</dbReference>
<organism evidence="3 5">
    <name type="scientific">Cellulomonas hominis</name>
    <dbReference type="NCBI Taxonomy" id="156981"/>
    <lineage>
        <taxon>Bacteria</taxon>
        <taxon>Bacillati</taxon>
        <taxon>Actinomycetota</taxon>
        <taxon>Actinomycetes</taxon>
        <taxon>Micrococcales</taxon>
        <taxon>Cellulomonadaceae</taxon>
        <taxon>Cellulomonas</taxon>
    </lineage>
</organism>
<evidence type="ECO:0000313" key="6">
    <source>
        <dbReference type="Proteomes" id="UP000564629"/>
    </source>
</evidence>